<keyword evidence="2" id="KW-1185">Reference proteome</keyword>
<gene>
    <name evidence="1" type="ORF">B7P33_16900</name>
</gene>
<protein>
    <recommendedName>
        <fullName evidence="3">DUF4136 domain-containing protein</fullName>
    </recommendedName>
</protein>
<evidence type="ECO:0000313" key="2">
    <source>
        <dbReference type="Proteomes" id="UP000219559"/>
    </source>
</evidence>
<dbReference type="Proteomes" id="UP000219559">
    <property type="component" value="Unassembled WGS sequence"/>
</dbReference>
<comment type="caution">
    <text evidence="1">The sequence shown here is derived from an EMBL/GenBank/DDBJ whole genome shotgun (WGS) entry which is preliminary data.</text>
</comment>
<proteinExistence type="predicted"/>
<sequence>MEYTWDKEGAEAKKFNKIAIITVSKEYIVRRAAEMEIAKDFKKHGIETVMGTDLLPENATKADWAAEKMVKKLKELNVDGAIGVIAGKPRSTEMHVPGAVFDYPSPTYGYYDYWGYIFGAYNEVTSPSYTFDRQEMTVEATLYDLTVTDKKEAAIWKGGTTLSTTTPMKAGKGAELYARNLVDYLLQYKVIKK</sequence>
<reference evidence="1 2" key="1">
    <citation type="submission" date="2017-04" db="EMBL/GenBank/DDBJ databases">
        <title>A new member of the family Flavobacteriaceae isolated from ascidians.</title>
        <authorList>
            <person name="Chen L."/>
        </authorList>
    </citation>
    <scope>NUCLEOTIDE SEQUENCE [LARGE SCALE GENOMIC DNA]</scope>
    <source>
        <strain evidence="1 2">HQA918</strain>
    </source>
</reference>
<evidence type="ECO:0000313" key="1">
    <source>
        <dbReference type="EMBL" id="PCE62954.1"/>
    </source>
</evidence>
<evidence type="ECO:0008006" key="3">
    <source>
        <dbReference type="Google" id="ProtNLM"/>
    </source>
</evidence>
<dbReference type="EMBL" id="NBWU01000007">
    <property type="protein sequence ID" value="PCE62954.1"/>
    <property type="molecule type" value="Genomic_DNA"/>
</dbReference>
<dbReference type="AlphaFoldDB" id="A0A2A4G4R1"/>
<accession>A0A2A4G4R1</accession>
<name>A0A2A4G4R1_9FLAO</name>
<organism evidence="1 2">
    <name type="scientific">Sediminicola luteus</name>
    <dbReference type="NCBI Taxonomy" id="319238"/>
    <lineage>
        <taxon>Bacteria</taxon>
        <taxon>Pseudomonadati</taxon>
        <taxon>Bacteroidota</taxon>
        <taxon>Flavobacteriia</taxon>
        <taxon>Flavobacteriales</taxon>
        <taxon>Flavobacteriaceae</taxon>
        <taxon>Sediminicola</taxon>
    </lineage>
</organism>